<dbReference type="OrthoDB" id="5185945at2"/>
<sequence length="136" mass="14898">MSTQGATHDFGFEPNTVVQEFYWDEDVDPSLRDQIAEQIGSELVDEDYSDMVDGAIIWWRAEDGDVEDLTDLLVDALSNLENGGQIWVLTPKAGLDQHVSPAEISEAAKVAGLSTTSAKALGSEWSGMRLAARKRQ</sequence>
<gene>
    <name evidence="1" type="ORF">BSR29_06035</name>
</gene>
<dbReference type="EMBL" id="MQSV01000004">
    <property type="protein sequence ID" value="OKL47179.1"/>
    <property type="molecule type" value="Genomic_DNA"/>
</dbReference>
<dbReference type="RefSeq" id="WP_073709412.1">
    <property type="nucleotide sequence ID" value="NZ_MQSU01000004.1"/>
</dbReference>
<proteinExistence type="predicted"/>
<dbReference type="Proteomes" id="UP000186785">
    <property type="component" value="Unassembled WGS sequence"/>
</dbReference>
<dbReference type="InterPro" id="IPR021412">
    <property type="entry name" value="DUF3052"/>
</dbReference>
<protein>
    <recommendedName>
        <fullName evidence="3">DUF3052 domain-containing protein</fullName>
    </recommendedName>
</protein>
<evidence type="ECO:0000313" key="2">
    <source>
        <dbReference type="Proteomes" id="UP000186785"/>
    </source>
</evidence>
<dbReference type="STRING" id="1921764.BSR28_08245"/>
<accession>A0A1Q5PKL9</accession>
<comment type="caution">
    <text evidence="1">The sequence shown here is derived from an EMBL/GenBank/DDBJ whole genome shotgun (WGS) entry which is preliminary data.</text>
</comment>
<evidence type="ECO:0008006" key="3">
    <source>
        <dbReference type="Google" id="ProtNLM"/>
    </source>
</evidence>
<organism evidence="1 2">
    <name type="scientific">Boudabousia liubingyangii</name>
    <dbReference type="NCBI Taxonomy" id="1921764"/>
    <lineage>
        <taxon>Bacteria</taxon>
        <taxon>Bacillati</taxon>
        <taxon>Actinomycetota</taxon>
        <taxon>Actinomycetes</taxon>
        <taxon>Actinomycetales</taxon>
        <taxon>Actinomycetaceae</taxon>
        <taxon>Boudabousia</taxon>
    </lineage>
</organism>
<dbReference type="AlphaFoldDB" id="A0A1Q5PKL9"/>
<evidence type="ECO:0000313" key="1">
    <source>
        <dbReference type="EMBL" id="OKL47179.1"/>
    </source>
</evidence>
<reference evidence="1 2" key="1">
    <citation type="submission" date="2016-11" db="EMBL/GenBank/DDBJ databases">
        <title>Actinomyces gypaetusis sp. nov. isolated from the vulture Gypaetus barbatus in Qinghai Tibet Plateau China.</title>
        <authorList>
            <person name="Meng X."/>
        </authorList>
    </citation>
    <scope>NUCLEOTIDE SEQUENCE [LARGE SCALE GENOMIC DNA]</scope>
    <source>
        <strain evidence="1 2">VUL4_2</strain>
    </source>
</reference>
<dbReference type="Pfam" id="PF11253">
    <property type="entry name" value="DUF3052"/>
    <property type="match status" value="1"/>
</dbReference>
<name>A0A1Q5PKL9_9ACTO</name>
<keyword evidence="2" id="KW-1185">Reference proteome</keyword>